<evidence type="ECO:0000313" key="1">
    <source>
        <dbReference type="EMBL" id="EJQ46936.1"/>
    </source>
</evidence>
<reference evidence="1 2" key="1">
    <citation type="submission" date="2012-04" db="EMBL/GenBank/DDBJ databases">
        <title>The Genome Sequence of Bacillus cereus BAG5X1-1.</title>
        <authorList>
            <consortium name="The Broad Institute Genome Sequencing Platform"/>
            <consortium name="The Broad Institute Genome Sequencing Center for Infectious Disease"/>
            <person name="Feldgarden M."/>
            <person name="Van der Auwera G.A."/>
            <person name="Mahillon J."/>
            <person name="Duprez V."/>
            <person name="Timmery S."/>
            <person name="Mattelet C."/>
            <person name="Dierick K."/>
            <person name="Sun M."/>
            <person name="Yu Z."/>
            <person name="Zhu L."/>
            <person name="Hu X."/>
            <person name="Shank E.B."/>
            <person name="Swiecicka I."/>
            <person name="Hansen B.M."/>
            <person name="Andrup L."/>
            <person name="Young S.K."/>
            <person name="Zeng Q."/>
            <person name="Gargeya S."/>
            <person name="Fitzgerald M."/>
            <person name="Haas B."/>
            <person name="Abouelleil A."/>
            <person name="Alvarado L."/>
            <person name="Arachchi H.M."/>
            <person name="Berlin A."/>
            <person name="Chapman S.B."/>
            <person name="Goldberg J."/>
            <person name="Griggs A."/>
            <person name="Gujja S."/>
            <person name="Hansen M."/>
            <person name="Howarth C."/>
            <person name="Imamovic A."/>
            <person name="Larimer J."/>
            <person name="McCowen C."/>
            <person name="Montmayeur A."/>
            <person name="Murphy C."/>
            <person name="Neiman D."/>
            <person name="Pearson M."/>
            <person name="Priest M."/>
            <person name="Roberts A."/>
            <person name="Saif S."/>
            <person name="Shea T."/>
            <person name="Sisk P."/>
            <person name="Sykes S."/>
            <person name="Wortman J."/>
            <person name="Nusbaum C."/>
            <person name="Birren B."/>
        </authorList>
    </citation>
    <scope>NUCLEOTIDE SEQUENCE [LARGE SCALE GENOMIC DNA]</scope>
    <source>
        <strain evidence="1 2">BAG5X1-1</strain>
    </source>
</reference>
<dbReference type="SUPFAM" id="SSF56784">
    <property type="entry name" value="HAD-like"/>
    <property type="match status" value="1"/>
</dbReference>
<sequence length="52" mass="6034">MKDCYYIGDRLETDAISSTTAGMHGIWLNRNNSLQKYDVPIIRSLREFLTII</sequence>
<name>J8AEG5_BACCE</name>
<dbReference type="InterPro" id="IPR023214">
    <property type="entry name" value="HAD_sf"/>
</dbReference>
<protein>
    <recommendedName>
        <fullName evidence="3">HAD hydrolase, family IA</fullName>
    </recommendedName>
</protein>
<dbReference type="HOGENOM" id="CLU_3076533_0_0_9"/>
<organism evidence="1 2">
    <name type="scientific">Bacillus cereus BAG5X1-1</name>
    <dbReference type="NCBI Taxonomy" id="1053189"/>
    <lineage>
        <taxon>Bacteria</taxon>
        <taxon>Bacillati</taxon>
        <taxon>Bacillota</taxon>
        <taxon>Bacilli</taxon>
        <taxon>Bacillales</taxon>
        <taxon>Bacillaceae</taxon>
        <taxon>Bacillus</taxon>
        <taxon>Bacillus cereus group</taxon>
    </lineage>
</organism>
<dbReference type="Gene3D" id="3.40.50.1000">
    <property type="entry name" value="HAD superfamily/HAD-like"/>
    <property type="match status" value="1"/>
</dbReference>
<comment type="caution">
    <text evidence="1">The sequence shown here is derived from an EMBL/GenBank/DDBJ whole genome shotgun (WGS) entry which is preliminary data.</text>
</comment>
<accession>J8AEG5</accession>
<evidence type="ECO:0008006" key="3">
    <source>
        <dbReference type="Google" id="ProtNLM"/>
    </source>
</evidence>
<evidence type="ECO:0000313" key="2">
    <source>
        <dbReference type="Proteomes" id="UP000006600"/>
    </source>
</evidence>
<gene>
    <name evidence="1" type="ORF">IEE_01559</name>
</gene>
<proteinExistence type="predicted"/>
<dbReference type="EMBL" id="AHDJ01000019">
    <property type="protein sequence ID" value="EJQ46936.1"/>
    <property type="molecule type" value="Genomic_DNA"/>
</dbReference>
<dbReference type="AlphaFoldDB" id="J8AEG5"/>
<dbReference type="InterPro" id="IPR036412">
    <property type="entry name" value="HAD-like_sf"/>
</dbReference>
<dbReference type="Proteomes" id="UP000006600">
    <property type="component" value="Unassembled WGS sequence"/>
</dbReference>